<evidence type="ECO:0000313" key="2">
    <source>
        <dbReference type="EMBL" id="SMD24748.1"/>
    </source>
</evidence>
<feature type="chain" id="PRO_5010731761" description="Peptidase inhibitor family I36" evidence="1">
    <location>
        <begin position="27"/>
        <end position="116"/>
    </location>
</feature>
<protein>
    <recommendedName>
        <fullName evidence="4">Peptidase inhibitor family I36</fullName>
    </recommendedName>
</protein>
<dbReference type="AlphaFoldDB" id="A0A1W2FSZ8"/>
<evidence type="ECO:0000313" key="3">
    <source>
        <dbReference type="Proteomes" id="UP000192840"/>
    </source>
</evidence>
<accession>A0A1W2FSZ8</accession>
<keyword evidence="3" id="KW-1185">Reference proteome</keyword>
<gene>
    <name evidence="2" type="ORF">SAMN05660733_07828</name>
</gene>
<dbReference type="EMBL" id="FWYC01000022">
    <property type="protein sequence ID" value="SMD24748.1"/>
    <property type="molecule type" value="Genomic_DNA"/>
</dbReference>
<reference evidence="3" key="1">
    <citation type="submission" date="2017-04" db="EMBL/GenBank/DDBJ databases">
        <authorList>
            <person name="Varghese N."/>
            <person name="Submissions S."/>
        </authorList>
    </citation>
    <scope>NUCLEOTIDE SEQUENCE [LARGE SCALE GENOMIC DNA]</scope>
    <source>
        <strain evidence="3">DSM 44073</strain>
    </source>
</reference>
<evidence type="ECO:0000256" key="1">
    <source>
        <dbReference type="SAM" id="SignalP"/>
    </source>
</evidence>
<dbReference type="OrthoDB" id="3700564at2"/>
<name>A0A1W2FSZ8_9PSEU</name>
<proteinExistence type="predicted"/>
<dbReference type="Pfam" id="PF19882">
    <property type="entry name" value="DUF6355"/>
    <property type="match status" value="1"/>
</dbReference>
<feature type="signal peptide" evidence="1">
    <location>
        <begin position="1"/>
        <end position="26"/>
    </location>
</feature>
<dbReference type="InterPro" id="IPR045935">
    <property type="entry name" value="DUF6355"/>
</dbReference>
<dbReference type="RefSeq" id="WP_051771235.1">
    <property type="nucleotide sequence ID" value="NZ_FWYC01000022.1"/>
</dbReference>
<keyword evidence="1" id="KW-0732">Signal</keyword>
<organism evidence="2 3">
    <name type="scientific">Lentzea albidocapillata</name>
    <dbReference type="NCBI Taxonomy" id="40571"/>
    <lineage>
        <taxon>Bacteria</taxon>
        <taxon>Bacillati</taxon>
        <taxon>Actinomycetota</taxon>
        <taxon>Actinomycetes</taxon>
        <taxon>Pseudonocardiales</taxon>
        <taxon>Pseudonocardiaceae</taxon>
        <taxon>Lentzea</taxon>
    </lineage>
</organism>
<dbReference type="Proteomes" id="UP000192840">
    <property type="component" value="Unassembled WGS sequence"/>
</dbReference>
<evidence type="ECO:0008006" key="4">
    <source>
        <dbReference type="Google" id="ProtNLM"/>
    </source>
</evidence>
<sequence length="116" mass="12882">MIARKLLVLVTAMISALALGSLPASAQDMSVAACGFWKDSPKAYYTHCTSDGSKIWIRVDVRGGEWWDECVPPGTTRLEADFWGMDPGRVTNAYYKGILCNDPGLMRFHDGRMAHR</sequence>